<dbReference type="CDD" id="cd00761">
    <property type="entry name" value="Glyco_tranf_GTA_type"/>
    <property type="match status" value="1"/>
</dbReference>
<dbReference type="InterPro" id="IPR001173">
    <property type="entry name" value="Glyco_trans_2-like"/>
</dbReference>
<gene>
    <name evidence="4" type="ORF">D0T90_03175</name>
</gene>
<proteinExistence type="predicted"/>
<name>A0A5P3MRC4_NEIAN</name>
<dbReference type="InterPro" id="IPR029044">
    <property type="entry name" value="Nucleotide-diphossugar_trans"/>
</dbReference>
<keyword evidence="2 4" id="KW-0808">Transferase</keyword>
<feature type="domain" description="Glycosyltransferase 2-like" evidence="3">
    <location>
        <begin position="2"/>
        <end position="111"/>
    </location>
</feature>
<evidence type="ECO:0000313" key="5">
    <source>
        <dbReference type="Proteomes" id="UP000325536"/>
    </source>
</evidence>
<accession>A0A5P3MRC4</accession>
<evidence type="ECO:0000256" key="1">
    <source>
        <dbReference type="ARBA" id="ARBA00022676"/>
    </source>
</evidence>
<dbReference type="GO" id="GO:0016758">
    <property type="term" value="F:hexosyltransferase activity"/>
    <property type="evidence" value="ECO:0007669"/>
    <property type="project" value="UniProtKB-ARBA"/>
</dbReference>
<organism evidence="4 5">
    <name type="scientific">Neisseria animalis</name>
    <dbReference type="NCBI Taxonomy" id="492"/>
    <lineage>
        <taxon>Bacteria</taxon>
        <taxon>Pseudomonadati</taxon>
        <taxon>Pseudomonadota</taxon>
        <taxon>Betaproteobacteria</taxon>
        <taxon>Neisseriales</taxon>
        <taxon>Neisseriaceae</taxon>
        <taxon>Neisseria</taxon>
    </lineage>
</organism>
<dbReference type="Proteomes" id="UP000325536">
    <property type="component" value="Chromosome"/>
</dbReference>
<evidence type="ECO:0000313" key="4">
    <source>
        <dbReference type="EMBL" id="QEY23625.1"/>
    </source>
</evidence>
<dbReference type="PANTHER" id="PTHR22916">
    <property type="entry name" value="GLYCOSYLTRANSFERASE"/>
    <property type="match status" value="1"/>
</dbReference>
<dbReference type="KEGG" id="naq:D0T90_03175"/>
<sequence length="350" mass="39793">MSFIVPVYNTAEYLSECLQSIIMQNIHREIIAVDDGSTDSSGNILAEFAAKFDFIRIITQPNKGVSAARNAGLRAAKGRYVYFVDSDDYLLPNRHFRDYLAAMQQYRAVILKGCSKWEHLNDEFTLPSMPEIRETALAVYSHLQTEQHGIQAVSAAEYLPYLIQKGFSPDLWAHIFDTAYLRRHKLTFDESLSHAEDTLFVIQALTCEPITLIESSEILYYYRERPNSAVHQADTTAAFHSCLRAINALWQYLRQNRFDTQTHLHIVMVASRILEFAMGQFLNCKPSAKTALSKAITPDLFALYQMSAALEYRIHGHASADFHKIGEVFRQCLQSAGQPSKHMENSGLRL</sequence>
<dbReference type="AlphaFoldDB" id="A0A5P3MRC4"/>
<evidence type="ECO:0000259" key="3">
    <source>
        <dbReference type="Pfam" id="PF00535"/>
    </source>
</evidence>
<dbReference type="PANTHER" id="PTHR22916:SF51">
    <property type="entry name" value="GLYCOSYLTRANSFERASE EPSH-RELATED"/>
    <property type="match status" value="1"/>
</dbReference>
<reference evidence="4 5" key="1">
    <citation type="submission" date="2018-08" db="EMBL/GenBank/DDBJ databases">
        <title>Neisseria animalis ATCC 49930 complete genome.</title>
        <authorList>
            <person name="Veseli I.A."/>
            <person name="Mascarenhas dos Santos A.C."/>
            <person name="Buttler R."/>
            <person name="Pombert J.-F."/>
        </authorList>
    </citation>
    <scope>NUCLEOTIDE SEQUENCE [LARGE SCALE GENOMIC DNA]</scope>
    <source>
        <strain evidence="4 5">ATCC 49930</strain>
    </source>
</reference>
<dbReference type="SUPFAM" id="SSF53448">
    <property type="entry name" value="Nucleotide-diphospho-sugar transferases"/>
    <property type="match status" value="1"/>
</dbReference>
<protein>
    <submittedName>
        <fullName evidence="4">Glycosyltransferase</fullName>
    </submittedName>
</protein>
<dbReference type="Gene3D" id="3.90.550.10">
    <property type="entry name" value="Spore Coat Polysaccharide Biosynthesis Protein SpsA, Chain A"/>
    <property type="match status" value="1"/>
</dbReference>
<keyword evidence="1" id="KW-0328">Glycosyltransferase</keyword>
<dbReference type="Pfam" id="PF00535">
    <property type="entry name" value="Glycos_transf_2"/>
    <property type="match status" value="1"/>
</dbReference>
<keyword evidence="5" id="KW-1185">Reference proteome</keyword>
<dbReference type="OrthoDB" id="8553932at2"/>
<dbReference type="EMBL" id="CP031699">
    <property type="protein sequence ID" value="QEY23625.1"/>
    <property type="molecule type" value="Genomic_DNA"/>
</dbReference>
<evidence type="ECO:0000256" key="2">
    <source>
        <dbReference type="ARBA" id="ARBA00022679"/>
    </source>
</evidence>